<dbReference type="InterPro" id="IPR042122">
    <property type="entry name" value="Ser_AcTrfase_N_sf"/>
</dbReference>
<dbReference type="InterPro" id="IPR053376">
    <property type="entry name" value="Serine_acetyltransferase"/>
</dbReference>
<comment type="similarity">
    <text evidence="1">Belongs to the transferase hexapeptide repeat family.</text>
</comment>
<protein>
    <recommendedName>
        <fullName evidence="2">serine O-acetyltransferase</fullName>
        <ecNumber evidence="2">2.3.1.30</ecNumber>
    </recommendedName>
</protein>
<sequence>MSERSSHWQLQTIVSQLRTARDQWRAQNGRASTEQGGRELPSRAAMAEILEALCGALFPMRLGPVDLREESEDFYVGHTLDVALNALLAQARLELRYAARHSAQADNEVEARTIQIIQDFALALPGLRSLLDTDVLAAYHGDPAARSVDEVLLCYPGILAVIHHRLAHHLYRAGLPLLARISAEIAHSATGIDIHPGAQIGRSFFIDHGTGVVIGETAIIGERVRIYQAVTLGAKRFPADEDGQLQKGQPRHPIVEDDVVIYAGATILGRITIGKGSTIGGNVWLTRSVPAGSNLTQANLQHDDGTQK</sequence>
<dbReference type="NCBIfam" id="NF041874">
    <property type="entry name" value="EPS_EpsC"/>
    <property type="match status" value="1"/>
</dbReference>
<reference evidence="7 8" key="1">
    <citation type="submission" date="2019-09" db="EMBL/GenBank/DDBJ databases">
        <authorList>
            <person name="Chandra G."/>
            <person name="Truman W A."/>
        </authorList>
    </citation>
    <scope>NUCLEOTIDE SEQUENCE [LARGE SCALE GENOMIC DNA]</scope>
    <source>
        <strain evidence="7">PS918</strain>
    </source>
</reference>
<dbReference type="FunFam" id="2.160.10.10:FF:000015">
    <property type="entry name" value="Serine acetyltransferase, plasmid"/>
    <property type="match status" value="1"/>
</dbReference>
<keyword evidence="5" id="KW-0012">Acyltransferase</keyword>
<evidence type="ECO:0000256" key="2">
    <source>
        <dbReference type="ARBA" id="ARBA00013266"/>
    </source>
</evidence>
<dbReference type="PANTHER" id="PTHR42811">
    <property type="entry name" value="SERINE ACETYLTRANSFERASE"/>
    <property type="match status" value="1"/>
</dbReference>
<dbReference type="InterPro" id="IPR001451">
    <property type="entry name" value="Hexapep"/>
</dbReference>
<dbReference type="InterPro" id="IPR045304">
    <property type="entry name" value="LbH_SAT"/>
</dbReference>
<evidence type="ECO:0000256" key="1">
    <source>
        <dbReference type="ARBA" id="ARBA00007274"/>
    </source>
</evidence>
<evidence type="ECO:0000256" key="5">
    <source>
        <dbReference type="ARBA" id="ARBA00023315"/>
    </source>
</evidence>
<dbReference type="GO" id="GO:0009001">
    <property type="term" value="F:serine O-acetyltransferase activity"/>
    <property type="evidence" value="ECO:0007669"/>
    <property type="project" value="UniProtKB-EC"/>
</dbReference>
<keyword evidence="3" id="KW-0028">Amino-acid biosynthesis</keyword>
<evidence type="ECO:0000256" key="4">
    <source>
        <dbReference type="ARBA" id="ARBA00022679"/>
    </source>
</evidence>
<organism evidence="7 8">
    <name type="scientific">Pseudomonas fluorescens</name>
    <dbReference type="NCBI Taxonomy" id="294"/>
    <lineage>
        <taxon>Bacteria</taxon>
        <taxon>Pseudomonadati</taxon>
        <taxon>Pseudomonadota</taxon>
        <taxon>Gammaproteobacteria</taxon>
        <taxon>Pseudomonadales</taxon>
        <taxon>Pseudomonadaceae</taxon>
        <taxon>Pseudomonas</taxon>
    </lineage>
</organism>
<dbReference type="Gene3D" id="2.160.10.10">
    <property type="entry name" value="Hexapeptide repeat proteins"/>
    <property type="match status" value="1"/>
</dbReference>
<comment type="catalytic activity">
    <reaction evidence="6">
        <text>L-serine + acetyl-CoA = O-acetyl-L-serine + CoA</text>
        <dbReference type="Rhea" id="RHEA:24560"/>
        <dbReference type="ChEBI" id="CHEBI:33384"/>
        <dbReference type="ChEBI" id="CHEBI:57287"/>
        <dbReference type="ChEBI" id="CHEBI:57288"/>
        <dbReference type="ChEBI" id="CHEBI:58340"/>
        <dbReference type="EC" id="2.3.1.30"/>
    </reaction>
</comment>
<dbReference type="RefSeq" id="WP_150771998.1">
    <property type="nucleotide sequence ID" value="NZ_CABVIY010000005.1"/>
</dbReference>
<name>A0A5E7TLP6_PSEFL</name>
<dbReference type="CDD" id="cd03354">
    <property type="entry name" value="LbH_SAT"/>
    <property type="match status" value="1"/>
</dbReference>
<accession>A0A5E7TLP6</accession>
<evidence type="ECO:0000256" key="6">
    <source>
        <dbReference type="ARBA" id="ARBA00049486"/>
    </source>
</evidence>
<evidence type="ECO:0000313" key="8">
    <source>
        <dbReference type="Proteomes" id="UP000326611"/>
    </source>
</evidence>
<evidence type="ECO:0000313" key="7">
    <source>
        <dbReference type="EMBL" id="VVP99150.1"/>
    </source>
</evidence>
<evidence type="ECO:0000256" key="3">
    <source>
        <dbReference type="ARBA" id="ARBA00022605"/>
    </source>
</evidence>
<gene>
    <name evidence="7" type="ORF">PS918_03996</name>
</gene>
<keyword evidence="4" id="KW-0808">Transferase</keyword>
<dbReference type="GO" id="GO:0008652">
    <property type="term" value="P:amino acid biosynthetic process"/>
    <property type="evidence" value="ECO:0007669"/>
    <property type="project" value="UniProtKB-KW"/>
</dbReference>
<dbReference type="Pfam" id="PF00132">
    <property type="entry name" value="Hexapep"/>
    <property type="match status" value="1"/>
</dbReference>
<dbReference type="EC" id="2.3.1.30" evidence="2"/>
<dbReference type="EMBL" id="CABVIY010000005">
    <property type="protein sequence ID" value="VVP99150.1"/>
    <property type="molecule type" value="Genomic_DNA"/>
</dbReference>
<proteinExistence type="inferred from homology"/>
<dbReference type="Proteomes" id="UP000326611">
    <property type="component" value="Unassembled WGS sequence"/>
</dbReference>
<dbReference type="InterPro" id="IPR011004">
    <property type="entry name" value="Trimer_LpxA-like_sf"/>
</dbReference>
<dbReference type="SUPFAM" id="SSF51161">
    <property type="entry name" value="Trimeric LpxA-like enzymes"/>
    <property type="match status" value="1"/>
</dbReference>
<dbReference type="OrthoDB" id="9801456at2"/>
<dbReference type="AlphaFoldDB" id="A0A5E7TLP6"/>
<dbReference type="Gene3D" id="1.10.3130.10">
    <property type="entry name" value="serine acetyltransferase, domain 1"/>
    <property type="match status" value="1"/>
</dbReference>